<protein>
    <submittedName>
        <fullName evidence="1">Uncharacterized protein</fullName>
    </submittedName>
</protein>
<dbReference type="EMBL" id="BK014685">
    <property type="protein sequence ID" value="DAD67760.1"/>
    <property type="molecule type" value="Genomic_DNA"/>
</dbReference>
<accession>A0A8S5LCU0</accession>
<proteinExistence type="predicted"/>
<organism evidence="1">
    <name type="scientific">Myoviridae sp. ctngn1</name>
    <dbReference type="NCBI Taxonomy" id="2823551"/>
    <lineage>
        <taxon>Viruses</taxon>
        <taxon>Duplodnaviria</taxon>
        <taxon>Heunggongvirae</taxon>
        <taxon>Uroviricota</taxon>
        <taxon>Caudoviricetes</taxon>
    </lineage>
</organism>
<sequence length="97" mass="11703">MQLVPEKLPRKEGREMKKGIEVWPSYDKQGRWCIHIKKAKGRFTLDEIMEAAREYEQDFYLLLIDAYHDSEDQFADEMVGDFVTLYRTDEFFSEDER</sequence>
<name>A0A8S5LCU0_9CAUD</name>
<evidence type="ECO:0000313" key="1">
    <source>
        <dbReference type="EMBL" id="DAD67760.1"/>
    </source>
</evidence>
<reference evidence="1" key="1">
    <citation type="journal article" date="2021" name="Proc. Natl. Acad. Sci. U.S.A.">
        <title>A Catalog of Tens of Thousands of Viruses from Human Metagenomes Reveals Hidden Associations with Chronic Diseases.</title>
        <authorList>
            <person name="Tisza M.J."/>
            <person name="Buck C.B."/>
        </authorList>
    </citation>
    <scope>NUCLEOTIDE SEQUENCE</scope>
    <source>
        <strain evidence="1">Ctngn1</strain>
    </source>
</reference>